<protein>
    <submittedName>
        <fullName evidence="2">Uncharacterized protein</fullName>
    </submittedName>
</protein>
<dbReference type="OrthoDB" id="18600at2157"/>
<accession>E8RA06</accession>
<evidence type="ECO:0000313" key="2">
    <source>
        <dbReference type="EMBL" id="ADV65332.1"/>
    </source>
</evidence>
<reference evidence="2 3" key="2">
    <citation type="journal article" date="2011" name="Stand. Genomic Sci.">
        <title>Complete genome sequence of Desulfurococcus mucosus type strain (O7/1).</title>
        <authorList>
            <person name="Wirth R."/>
            <person name="Chertkov O."/>
            <person name="Held B."/>
            <person name="Lapidus A."/>
            <person name="Nolan M."/>
            <person name="Lucas S."/>
            <person name="Hammon N."/>
            <person name="Deshpande S."/>
            <person name="Cheng J.F."/>
            <person name="Tapia R."/>
            <person name="Han C."/>
            <person name="Goodwin L."/>
            <person name="Pitluck S."/>
            <person name="Liolios K."/>
            <person name="Ioanna P."/>
            <person name="Ivanova N."/>
            <person name="Mavromatis K."/>
            <person name="Mikhailova N."/>
            <person name="Pati A."/>
            <person name="Chen A."/>
            <person name="Palaniappan K."/>
            <person name="Land M."/>
            <person name="Hauser L."/>
            <person name="Chang Y.J."/>
            <person name="Jeffries C.D."/>
            <person name="Bilek Y."/>
            <person name="Hader T."/>
            <person name="Rohde M."/>
            <person name="Spring S."/>
            <person name="Sikorski J."/>
            <person name="Goker M."/>
            <person name="Woyke T."/>
            <person name="Bristow J."/>
            <person name="Eisen J.A."/>
            <person name="Markowitz V."/>
            <person name="Hugenholtz P."/>
            <person name="Kyrpides N.C."/>
            <person name="Klenk H.P."/>
        </authorList>
    </citation>
    <scope>NUCLEOTIDE SEQUENCE [LARGE SCALE GENOMIC DNA]</scope>
    <source>
        <strain evidence="3">ATCC 35584 / DSM 2162 / JCM 9187 / O7/1</strain>
    </source>
</reference>
<reference evidence="3" key="1">
    <citation type="submission" date="2010-11" db="EMBL/GenBank/DDBJ databases">
        <title>The complete genome of Desulfurococcus mucosus DSM 2162.</title>
        <authorList>
            <consortium name="US DOE Joint Genome Institute (JGI-PGF)"/>
            <person name="Lucas S."/>
            <person name="Copeland A."/>
            <person name="Lapidus A."/>
            <person name="Bruce D."/>
            <person name="Goodwin L."/>
            <person name="Pitluck S."/>
            <person name="Kyrpides N."/>
            <person name="Mavromatis K."/>
            <person name="Pagani I."/>
            <person name="Ivanova N."/>
            <person name="Ovchinnikova G."/>
            <person name="Chertkov O."/>
            <person name="Held B."/>
            <person name="Brettin T."/>
            <person name="Detter J.C."/>
            <person name="Tapia R."/>
            <person name="Han C."/>
            <person name="Land M."/>
            <person name="Hauser L."/>
            <person name="Markowitz V."/>
            <person name="Cheng J.-F."/>
            <person name="Hugenholtz P."/>
            <person name="Woyke T."/>
            <person name="Wu D."/>
            <person name="Wirth R."/>
            <person name="Bilek Y."/>
            <person name="Hader T."/>
            <person name="Klenk H.-P."/>
            <person name="Eisen J.A."/>
        </authorList>
    </citation>
    <scope>NUCLEOTIDE SEQUENCE [LARGE SCALE GENOMIC DNA]</scope>
    <source>
        <strain evidence="3">ATCC 35584 / DSM 2162 / JCM 9187 / O7/1</strain>
    </source>
</reference>
<dbReference type="eggNOG" id="arCOG04160">
    <property type="taxonomic scope" value="Archaea"/>
</dbReference>
<sequence>MSTIPRGKRRTRAQEKEESTGKQATGTGVKPKKTRSGFDVERVVEEVLDQVYMQLGLGELDLGEETARTIAREIAEMVVSSYASKPSPDSILRKIQRSREQVNEYIAGRILEMIEKPGPLTLEFLVSNGGRAILREVGRIYKLLSEYNRLDLVDALQNLWNKYGGKGMVRCPKCGFNSVSPDYTCIVCGSPVPEKHVREELGFAEKFKQYVKAASIAELREVLDAGFLLADAYGVYNPRSMSIRGRKTPLYPIYLKRSEVGFIIEEINSRDIRV</sequence>
<gene>
    <name evidence="2" type="ordered locus">Desmu_1030</name>
</gene>
<evidence type="ECO:0000256" key="1">
    <source>
        <dbReference type="SAM" id="MobiDB-lite"/>
    </source>
</evidence>
<dbReference type="GeneID" id="10153735"/>
<feature type="compositionally biased region" description="Basic residues" evidence="1">
    <location>
        <begin position="1"/>
        <end position="11"/>
    </location>
</feature>
<dbReference type="AlphaFoldDB" id="E8RA06"/>
<keyword evidence="3" id="KW-1185">Reference proteome</keyword>
<proteinExistence type="predicted"/>
<dbReference type="EMBL" id="CP002363">
    <property type="protein sequence ID" value="ADV65332.1"/>
    <property type="molecule type" value="Genomic_DNA"/>
</dbReference>
<dbReference type="KEGG" id="dmu:Desmu_1030"/>
<name>E8RA06_DESM0</name>
<feature type="region of interest" description="Disordered" evidence="1">
    <location>
        <begin position="1"/>
        <end position="36"/>
    </location>
</feature>
<dbReference type="Proteomes" id="UP000001068">
    <property type="component" value="Chromosome"/>
</dbReference>
<dbReference type="RefSeq" id="WP_013562554.1">
    <property type="nucleotide sequence ID" value="NC_014961.1"/>
</dbReference>
<dbReference type="STRING" id="765177.Desmu_1030"/>
<evidence type="ECO:0000313" key="3">
    <source>
        <dbReference type="Proteomes" id="UP000001068"/>
    </source>
</evidence>
<organism evidence="2 3">
    <name type="scientific">Desulfurococcus mucosus (strain ATCC 35584 / DSM 2162 / JCM 9187 / O7/1)</name>
    <dbReference type="NCBI Taxonomy" id="765177"/>
    <lineage>
        <taxon>Archaea</taxon>
        <taxon>Thermoproteota</taxon>
        <taxon>Thermoprotei</taxon>
        <taxon>Desulfurococcales</taxon>
        <taxon>Desulfurococcaceae</taxon>
        <taxon>Desulfurococcus</taxon>
    </lineage>
</organism>
<dbReference type="HOGENOM" id="CLU_084972_0_0_2"/>